<evidence type="ECO:0000313" key="3">
    <source>
        <dbReference type="EMBL" id="GLB47448.1"/>
    </source>
</evidence>
<dbReference type="EMBL" id="BRPL01000004">
    <property type="protein sequence ID" value="GLB47448.1"/>
    <property type="molecule type" value="Genomic_DNA"/>
</dbReference>
<dbReference type="AlphaFoldDB" id="A0A9W6B2J7"/>
<evidence type="ECO:0000256" key="2">
    <source>
        <dbReference type="PIRSR" id="PIRSR613078-2"/>
    </source>
</evidence>
<evidence type="ECO:0000256" key="1">
    <source>
        <dbReference type="PIRSR" id="PIRSR613078-1"/>
    </source>
</evidence>
<dbReference type="Proteomes" id="UP001144204">
    <property type="component" value="Unassembled WGS sequence"/>
</dbReference>
<dbReference type="Gene3D" id="3.40.50.1240">
    <property type="entry name" value="Phosphoglycerate mutase-like"/>
    <property type="match status" value="1"/>
</dbReference>
<dbReference type="PANTHER" id="PTHR48100:SF1">
    <property type="entry name" value="HISTIDINE PHOSPHATASE FAMILY PROTEIN-RELATED"/>
    <property type="match status" value="1"/>
</dbReference>
<accession>A0A9W6B2J7</accession>
<proteinExistence type="predicted"/>
<dbReference type="InterPro" id="IPR029033">
    <property type="entry name" value="His_PPase_superfam"/>
</dbReference>
<dbReference type="Pfam" id="PF00300">
    <property type="entry name" value="His_Phos_1"/>
    <property type="match status" value="1"/>
</dbReference>
<comment type="caution">
    <text evidence="3">The sequence shown here is derived from an EMBL/GenBank/DDBJ whole genome shotgun (WGS) entry which is preliminary data.</text>
</comment>
<dbReference type="RefSeq" id="WP_286136987.1">
    <property type="nucleotide sequence ID" value="NZ_BRPL01000004.1"/>
</dbReference>
<dbReference type="GO" id="GO:0016791">
    <property type="term" value="F:phosphatase activity"/>
    <property type="evidence" value="ECO:0007669"/>
    <property type="project" value="TreeGrafter"/>
</dbReference>
<dbReference type="GO" id="GO:0005737">
    <property type="term" value="C:cytoplasm"/>
    <property type="evidence" value="ECO:0007669"/>
    <property type="project" value="TreeGrafter"/>
</dbReference>
<dbReference type="CDD" id="cd07067">
    <property type="entry name" value="HP_PGM_like"/>
    <property type="match status" value="1"/>
</dbReference>
<organism evidence="3 4">
    <name type="scientific">Philodulcilactobacillus myokoensis</name>
    <dbReference type="NCBI Taxonomy" id="2929573"/>
    <lineage>
        <taxon>Bacteria</taxon>
        <taxon>Bacillati</taxon>
        <taxon>Bacillota</taxon>
        <taxon>Bacilli</taxon>
        <taxon>Lactobacillales</taxon>
        <taxon>Lactobacillaceae</taxon>
        <taxon>Philodulcilactobacillus</taxon>
    </lineage>
</organism>
<dbReference type="InterPro" id="IPR013078">
    <property type="entry name" value="His_Pase_superF_clade-1"/>
</dbReference>
<feature type="binding site" evidence="2">
    <location>
        <begin position="85"/>
        <end position="88"/>
    </location>
    <ligand>
        <name>substrate</name>
    </ligand>
</feature>
<feature type="active site" description="Proton donor/acceptor" evidence="1">
    <location>
        <position position="85"/>
    </location>
</feature>
<feature type="binding site" evidence="2">
    <location>
        <begin position="8"/>
        <end position="15"/>
    </location>
    <ligand>
        <name>substrate</name>
    </ligand>
</feature>
<name>A0A9W6B2J7_9LACO</name>
<gene>
    <name evidence="3" type="primary">pgm1</name>
    <name evidence="3" type="ORF">WR164_14270</name>
</gene>
<reference evidence="3" key="2">
    <citation type="journal article" date="2023" name="PLoS ONE">
        <title>Philodulcilactobacillus myokoensis gen. nov., sp. nov., a fructophilic, acidophilic, and agar-phobic lactic acid bacterium isolated from fermented vegetable extracts.</title>
        <authorList>
            <person name="Kouya T."/>
            <person name="Ishiyama Y."/>
            <person name="Ohashi S."/>
            <person name="Kumakubo R."/>
            <person name="Yamazaki T."/>
            <person name="Otaki T."/>
        </authorList>
    </citation>
    <scope>NUCLEOTIDE SEQUENCE</scope>
    <source>
        <strain evidence="3">WR16-4</strain>
    </source>
</reference>
<keyword evidence="4" id="KW-1185">Reference proteome</keyword>
<feature type="binding site" evidence="2">
    <location>
        <position position="61"/>
    </location>
    <ligand>
        <name>substrate</name>
    </ligand>
</feature>
<evidence type="ECO:0000313" key="4">
    <source>
        <dbReference type="Proteomes" id="UP001144204"/>
    </source>
</evidence>
<dbReference type="InterPro" id="IPR050275">
    <property type="entry name" value="PGM_Phosphatase"/>
</dbReference>
<dbReference type="SMART" id="SM00855">
    <property type="entry name" value="PGAM"/>
    <property type="match status" value="1"/>
</dbReference>
<feature type="active site" description="Tele-phosphohistidine intermediate" evidence="1">
    <location>
        <position position="9"/>
    </location>
</feature>
<protein>
    <submittedName>
        <fullName evidence="3">Fructose 2,6-bisphosphatase</fullName>
    </submittedName>
</protein>
<sequence length="203" mass="23778">MTTFYFIRHGETKANIMKLKQGTINSKMTYLTDHGKQQVRNLKNHFKISFADRLFVSPLHRTHQTAEILNHDAKLPVQDDQRLLEISYGDWDGQNNVDLEQKYPKYFDSHVHDVLPTYAKVAHGETFESIMKRIKQFMNDIAKHYPDQKIVVVTHGFTVKAACMAALDLKDHFMVIQEPDNASVTKIMLDHDQFYIPYYNRTF</sequence>
<reference evidence="3" key="1">
    <citation type="submission" date="2022-07" db="EMBL/GenBank/DDBJ databases">
        <authorList>
            <person name="Kouya T."/>
            <person name="Ishiyama Y."/>
        </authorList>
    </citation>
    <scope>NUCLEOTIDE SEQUENCE</scope>
    <source>
        <strain evidence="3">WR16-4</strain>
    </source>
</reference>
<dbReference type="PANTHER" id="PTHR48100">
    <property type="entry name" value="BROAD-SPECIFICITY PHOSPHATASE YOR283W-RELATED"/>
    <property type="match status" value="1"/>
</dbReference>
<dbReference type="SUPFAM" id="SSF53254">
    <property type="entry name" value="Phosphoglycerate mutase-like"/>
    <property type="match status" value="1"/>
</dbReference>